<evidence type="ECO:0000313" key="8">
    <source>
        <dbReference type="Proteomes" id="UP000312594"/>
    </source>
</evidence>
<evidence type="ECO:0000313" key="6">
    <source>
        <dbReference type="Proteomes" id="UP000253915"/>
    </source>
</evidence>
<dbReference type="AlphaFoldDB" id="A0A369ML16"/>
<dbReference type="Proteomes" id="UP000436429">
    <property type="component" value="Unassembled WGS sequence"/>
</dbReference>
<protein>
    <submittedName>
        <fullName evidence="3">DUF3343 domain-containing protein</fullName>
    </submittedName>
</protein>
<dbReference type="Proteomes" id="UP000253915">
    <property type="component" value="Unassembled WGS sequence"/>
</dbReference>
<evidence type="ECO:0000313" key="4">
    <source>
        <dbReference type="EMBL" id="RDC39013.1"/>
    </source>
</evidence>
<evidence type="ECO:0000313" key="2">
    <source>
        <dbReference type="EMBL" id="MVN31622.1"/>
    </source>
</evidence>
<feature type="domain" description="Putative Se/S carrier protein-like" evidence="1">
    <location>
        <begin position="17"/>
        <end position="84"/>
    </location>
</feature>
<dbReference type="RefSeq" id="WP_015760718.1">
    <property type="nucleotide sequence ID" value="NZ_AP031442.1"/>
</dbReference>
<evidence type="ECO:0000313" key="3">
    <source>
        <dbReference type="EMBL" id="RDB72842.1"/>
    </source>
</evidence>
<accession>A0A369ML16</accession>
<evidence type="ECO:0000313" key="9">
    <source>
        <dbReference type="Proteomes" id="UP000436429"/>
    </source>
</evidence>
<dbReference type="EMBL" id="VEVP01000019">
    <property type="protein sequence ID" value="TNU90245.1"/>
    <property type="molecule type" value="Genomic_DNA"/>
</dbReference>
<sequence length="98" mass="10832">MQQDAADTVNKDARPEDCYILFSSHTDGWRLYELARDAGAKARISPTPRAARASCGVSLLASCDDVELLERLAQEEGVPIEGVARLPRQLNARRDIFC</sequence>
<organism evidence="3 7">
    <name type="scientific">Eggerthella lenta</name>
    <name type="common">Eubacterium lentum</name>
    <dbReference type="NCBI Taxonomy" id="84112"/>
    <lineage>
        <taxon>Bacteria</taxon>
        <taxon>Bacillati</taxon>
        <taxon>Actinomycetota</taxon>
        <taxon>Coriobacteriia</taxon>
        <taxon>Eggerthellales</taxon>
        <taxon>Eggerthellaceae</taxon>
        <taxon>Eggerthella</taxon>
    </lineage>
</organism>
<gene>
    <name evidence="4" type="ORF">C1853_07040</name>
    <name evidence="3" type="ORF">C1875_02235</name>
    <name evidence="5" type="ORF">FIC87_09095</name>
    <name evidence="2" type="ORF">GO726_00305</name>
</gene>
<reference evidence="5 8" key="1">
    <citation type="journal article" date="2005" name="Appl. Environ. Microbiol.">
        <title>Intestinal bacterial communities that produce active estrogen-like compounds enterodiol and enterolactone in humans.</title>
        <authorList>
            <person name="Clavel T."/>
            <person name="Henderson G."/>
            <person name="Alpert C.A."/>
            <person name="Philippe C."/>
            <person name="Rigottier-Gois L."/>
            <person name="Dore J."/>
            <person name="Blaut M."/>
        </authorList>
    </citation>
    <scope>NUCLEOTIDE SEQUENCE [LARGE SCALE GENOMIC DNA]</scope>
    <source>
        <strain evidence="5 8">SECO-MT75m2</strain>
    </source>
</reference>
<evidence type="ECO:0000313" key="5">
    <source>
        <dbReference type="EMBL" id="TNU90245.1"/>
    </source>
</evidence>
<dbReference type="InterPro" id="IPR021778">
    <property type="entry name" value="Se/S_carrier-like"/>
</dbReference>
<dbReference type="EMBL" id="PPUQ01000007">
    <property type="protein sequence ID" value="RDC39013.1"/>
    <property type="molecule type" value="Genomic_DNA"/>
</dbReference>
<reference evidence="2 9" key="4">
    <citation type="submission" date="2019-11" db="EMBL/GenBank/DDBJ databases">
        <title>Whole genome shotgun sequencing (WGS) data from Adlercreutzia equolifaciens ResAG-91, Eggerthella lenta MRI-F36, MRI-F37, MRI-F40, ResAG-49, ResAG-88, ResAG-121, ResAG-145, and Gordonibacter sp. ResAG-5, ResAG-26, ResAG-43, ResAG-50, ResAG-59.</title>
        <authorList>
            <person name="Stoll D.A."/>
            <person name="Danylec N."/>
            <person name="Franz C.M.A.P."/>
            <person name="Huch M."/>
        </authorList>
    </citation>
    <scope>NUCLEOTIDE SEQUENCE [LARGE SCALE GENOMIC DNA]</scope>
    <source>
        <strain evidence="2 9">ResAG-88</strain>
    </source>
</reference>
<proteinExistence type="predicted"/>
<name>A0A369ML16_EGGLN</name>
<evidence type="ECO:0000313" key="7">
    <source>
        <dbReference type="Proteomes" id="UP000253970"/>
    </source>
</evidence>
<evidence type="ECO:0000259" key="1">
    <source>
        <dbReference type="Pfam" id="PF11823"/>
    </source>
</evidence>
<dbReference type="Proteomes" id="UP000312594">
    <property type="component" value="Unassembled WGS sequence"/>
</dbReference>
<dbReference type="EMBL" id="PPTU01000002">
    <property type="protein sequence ID" value="RDB72842.1"/>
    <property type="molecule type" value="Genomic_DNA"/>
</dbReference>
<reference evidence="6 7" key="2">
    <citation type="journal article" date="2018" name="Elife">
        <title>Discovery and characterization of a prevalent human gut bacterial enzyme sufficient for the inactivation of a family of plant toxins.</title>
        <authorList>
            <person name="Koppel N."/>
            <person name="Bisanz J.E."/>
            <person name="Pandelia M.E."/>
            <person name="Turnbaugh P.J."/>
            <person name="Balskus E.P."/>
        </authorList>
    </citation>
    <scope>NUCLEOTIDE SEQUENCE [LARGE SCALE GENOMIC DNA]</scope>
    <source>
        <strain evidence="4 6">16A</strain>
        <strain evidence="3 7">W1 BHI 6</strain>
    </source>
</reference>
<reference evidence="5" key="3">
    <citation type="submission" date="2019-06" db="EMBL/GenBank/DDBJ databases">
        <authorList>
            <person name="Bisanz J.E."/>
            <person name="Turnbaugh P.J."/>
        </authorList>
    </citation>
    <scope>NUCLEOTIDE SEQUENCE</scope>
    <source>
        <strain evidence="5">SECO-MT75m2</strain>
    </source>
</reference>
<comment type="caution">
    <text evidence="3">The sequence shown here is derived from an EMBL/GenBank/DDBJ whole genome shotgun (WGS) entry which is preliminary data.</text>
</comment>
<dbReference type="Pfam" id="PF11823">
    <property type="entry name" value="Se_S_carrier"/>
    <property type="match status" value="1"/>
</dbReference>
<dbReference type="EMBL" id="WPOM01000001">
    <property type="protein sequence ID" value="MVN31622.1"/>
    <property type="molecule type" value="Genomic_DNA"/>
</dbReference>
<dbReference type="Proteomes" id="UP000253970">
    <property type="component" value="Unassembled WGS sequence"/>
</dbReference>
<dbReference type="OMA" id="ARRDIFC"/>